<sequence>MMRADVYSLGLVIFEIISEDEPFDSLNAKQIERCVGHGDKTPMFGTDVDENLEEDVKECWSRNPRLRPSASSVRDSAELWETLYM</sequence>
<organism evidence="2 3">
    <name type="scientific">Mizuhopecten yessoensis</name>
    <name type="common">Japanese scallop</name>
    <name type="synonym">Patinopecten yessoensis</name>
    <dbReference type="NCBI Taxonomy" id="6573"/>
    <lineage>
        <taxon>Eukaryota</taxon>
        <taxon>Metazoa</taxon>
        <taxon>Spiralia</taxon>
        <taxon>Lophotrochozoa</taxon>
        <taxon>Mollusca</taxon>
        <taxon>Bivalvia</taxon>
        <taxon>Autobranchia</taxon>
        <taxon>Pteriomorphia</taxon>
        <taxon>Pectinida</taxon>
        <taxon>Pectinoidea</taxon>
        <taxon>Pectinidae</taxon>
        <taxon>Mizuhopecten</taxon>
    </lineage>
</organism>
<comment type="caution">
    <text evidence="2">The sequence shown here is derived from an EMBL/GenBank/DDBJ whole genome shotgun (WGS) entry which is preliminary data.</text>
</comment>
<dbReference type="GO" id="GO:0005524">
    <property type="term" value="F:ATP binding"/>
    <property type="evidence" value="ECO:0007669"/>
    <property type="project" value="InterPro"/>
</dbReference>
<dbReference type="GO" id="GO:0004672">
    <property type="term" value="F:protein kinase activity"/>
    <property type="evidence" value="ECO:0007669"/>
    <property type="project" value="InterPro"/>
</dbReference>
<evidence type="ECO:0000259" key="1">
    <source>
        <dbReference type="PROSITE" id="PS50011"/>
    </source>
</evidence>
<dbReference type="PROSITE" id="PS50011">
    <property type="entry name" value="PROTEIN_KINASE_DOM"/>
    <property type="match status" value="1"/>
</dbReference>
<dbReference type="SUPFAM" id="SSF56112">
    <property type="entry name" value="Protein kinase-like (PK-like)"/>
    <property type="match status" value="1"/>
</dbReference>
<dbReference type="InterPro" id="IPR011009">
    <property type="entry name" value="Kinase-like_dom_sf"/>
</dbReference>
<dbReference type="Pfam" id="PF07714">
    <property type="entry name" value="PK_Tyr_Ser-Thr"/>
    <property type="match status" value="1"/>
</dbReference>
<accession>A0A210PKK4</accession>
<dbReference type="Proteomes" id="UP000242188">
    <property type="component" value="Unassembled WGS sequence"/>
</dbReference>
<dbReference type="InterPro" id="IPR001245">
    <property type="entry name" value="Ser-Thr/Tyr_kinase_cat_dom"/>
</dbReference>
<proteinExistence type="predicted"/>
<dbReference type="STRING" id="6573.A0A210PKK4"/>
<name>A0A210PKK4_MIZYE</name>
<gene>
    <name evidence="2" type="ORF">KP79_PYT25859</name>
</gene>
<dbReference type="Gene3D" id="1.10.510.10">
    <property type="entry name" value="Transferase(Phosphotransferase) domain 1"/>
    <property type="match status" value="1"/>
</dbReference>
<dbReference type="AlphaFoldDB" id="A0A210PKK4"/>
<protein>
    <recommendedName>
        <fullName evidence="1">Protein kinase domain-containing protein</fullName>
    </recommendedName>
</protein>
<evidence type="ECO:0000313" key="2">
    <source>
        <dbReference type="EMBL" id="OWF37012.1"/>
    </source>
</evidence>
<dbReference type="InterPro" id="IPR000719">
    <property type="entry name" value="Prot_kinase_dom"/>
</dbReference>
<feature type="domain" description="Protein kinase" evidence="1">
    <location>
        <begin position="1"/>
        <end position="79"/>
    </location>
</feature>
<reference evidence="2 3" key="1">
    <citation type="journal article" date="2017" name="Nat. Ecol. Evol.">
        <title>Scallop genome provides insights into evolution of bilaterian karyotype and development.</title>
        <authorList>
            <person name="Wang S."/>
            <person name="Zhang J."/>
            <person name="Jiao W."/>
            <person name="Li J."/>
            <person name="Xun X."/>
            <person name="Sun Y."/>
            <person name="Guo X."/>
            <person name="Huan P."/>
            <person name="Dong B."/>
            <person name="Zhang L."/>
            <person name="Hu X."/>
            <person name="Sun X."/>
            <person name="Wang J."/>
            <person name="Zhao C."/>
            <person name="Wang Y."/>
            <person name="Wang D."/>
            <person name="Huang X."/>
            <person name="Wang R."/>
            <person name="Lv J."/>
            <person name="Li Y."/>
            <person name="Zhang Z."/>
            <person name="Liu B."/>
            <person name="Lu W."/>
            <person name="Hui Y."/>
            <person name="Liang J."/>
            <person name="Zhou Z."/>
            <person name="Hou R."/>
            <person name="Li X."/>
            <person name="Liu Y."/>
            <person name="Li H."/>
            <person name="Ning X."/>
            <person name="Lin Y."/>
            <person name="Zhao L."/>
            <person name="Xing Q."/>
            <person name="Dou J."/>
            <person name="Li Y."/>
            <person name="Mao J."/>
            <person name="Guo H."/>
            <person name="Dou H."/>
            <person name="Li T."/>
            <person name="Mu C."/>
            <person name="Jiang W."/>
            <person name="Fu Q."/>
            <person name="Fu X."/>
            <person name="Miao Y."/>
            <person name="Liu J."/>
            <person name="Yu Q."/>
            <person name="Li R."/>
            <person name="Liao H."/>
            <person name="Li X."/>
            <person name="Kong Y."/>
            <person name="Jiang Z."/>
            <person name="Chourrout D."/>
            <person name="Li R."/>
            <person name="Bao Z."/>
        </authorList>
    </citation>
    <scope>NUCLEOTIDE SEQUENCE [LARGE SCALE GENOMIC DNA]</scope>
    <source>
        <strain evidence="2 3">PY_sf001</strain>
    </source>
</reference>
<dbReference type="EMBL" id="NEDP02061876">
    <property type="protein sequence ID" value="OWF37012.1"/>
    <property type="molecule type" value="Genomic_DNA"/>
</dbReference>
<evidence type="ECO:0000313" key="3">
    <source>
        <dbReference type="Proteomes" id="UP000242188"/>
    </source>
</evidence>
<dbReference type="OrthoDB" id="4062651at2759"/>
<keyword evidence="3" id="KW-1185">Reference proteome</keyword>